<feature type="transmembrane region" description="Helical" evidence="1">
    <location>
        <begin position="400"/>
        <end position="420"/>
    </location>
</feature>
<feature type="transmembrane region" description="Helical" evidence="1">
    <location>
        <begin position="210"/>
        <end position="226"/>
    </location>
</feature>
<evidence type="ECO:0008006" key="4">
    <source>
        <dbReference type="Google" id="ProtNLM"/>
    </source>
</evidence>
<dbReference type="Proteomes" id="UP000183407">
    <property type="component" value="Unassembled WGS sequence"/>
</dbReference>
<feature type="transmembrane region" description="Helical" evidence="1">
    <location>
        <begin position="110"/>
        <end position="133"/>
    </location>
</feature>
<proteinExistence type="predicted"/>
<feature type="transmembrane region" description="Helical" evidence="1">
    <location>
        <begin position="426"/>
        <end position="443"/>
    </location>
</feature>
<keyword evidence="1" id="KW-0472">Membrane</keyword>
<dbReference type="AlphaFoldDB" id="A0A1H5C897"/>
<feature type="transmembrane region" description="Helical" evidence="1">
    <location>
        <begin position="374"/>
        <end position="393"/>
    </location>
</feature>
<keyword evidence="1" id="KW-0812">Transmembrane</keyword>
<organism evidence="2 3">
    <name type="scientific">Rhodococcus jostii</name>
    <dbReference type="NCBI Taxonomy" id="132919"/>
    <lineage>
        <taxon>Bacteria</taxon>
        <taxon>Bacillati</taxon>
        <taxon>Actinomycetota</taxon>
        <taxon>Actinomycetes</taxon>
        <taxon>Mycobacteriales</taxon>
        <taxon>Nocardiaceae</taxon>
        <taxon>Rhodococcus</taxon>
    </lineage>
</organism>
<name>A0A1H5C897_RHOJO</name>
<accession>A0A1H5C897</accession>
<gene>
    <name evidence="2" type="ORF">SAMN04490220_5028</name>
</gene>
<sequence length="744" mass="79838">MAPSASVSSTVTRSIRGVPEWTVALAVAVVAAVIATIPRIVDDRFYYGGDMLESFVPSWHRIGTELLAGRWLTVNPDAWIGGNYAGEAAYGLYNPVNLANYALTAKFEDLSVAAFVIMTEFLALFAVATYLLCREYGARRAPAILAGLTIPFSGFTLFYEAGGWPSGMMAVAWVTLFWWSALRLSRGRTNALVTFLIGALTVSMGNPYAALGAVVVLLGLGVGLLVQREFFRLFVLVITGACSGTAALVTYLPLFLSVDVTTRAGSTGIFNDTFLQPQVGGIAAMSSPSYLPVIMTFGGPVEVIPSLYFAWFVLPLLPWLPWGRIRALFASPEFRRAHGRQLISLGVIAVVYFLFTFGPSNVGMFRWPIRLVEYLYLCVMVGLSLALSLGVARDRVRHRATVSVVLIVLGFYLAFSSSPALTGRHALFALLVAVLCVIAYAVWRRRATAGLVAALVLGTVVVTAAQVWSLTHDVEPGSRVDPASTTTLSEQTDRYQGTVLQLAALDDTPHDDITAGRILFGNEIMASSVEGSINAYTGIGFTEFQEALCMDYRGAVCPGVYGALWQPVNANIPIPLIDYLRVSTLVVQHALVPDVETAPPPPGWHVTERSDTRTVLQRDRPLPLPGRVSFVSDGVRVISSESSAATETVRVAGSGGTVSFARLAWPGYSATVDGGPVAATAGWHGLLEVTVPPGDHELVVTFRPPRENVSVAAFGAATVVVLILTVVDVVVRRRKLSAATTRTT</sequence>
<feature type="transmembrane region" description="Helical" evidence="1">
    <location>
        <begin position="233"/>
        <end position="256"/>
    </location>
</feature>
<keyword evidence="1" id="KW-1133">Transmembrane helix</keyword>
<reference evidence="3" key="1">
    <citation type="submission" date="2016-10" db="EMBL/GenBank/DDBJ databases">
        <authorList>
            <person name="Varghese N."/>
        </authorList>
    </citation>
    <scope>NUCLEOTIDE SEQUENCE [LARGE SCALE GENOMIC DNA]</scope>
    <source>
        <strain evidence="3">DSM 44719</strain>
    </source>
</reference>
<feature type="transmembrane region" description="Helical" evidence="1">
    <location>
        <begin position="303"/>
        <end position="322"/>
    </location>
</feature>
<evidence type="ECO:0000313" key="3">
    <source>
        <dbReference type="Proteomes" id="UP000183407"/>
    </source>
</evidence>
<feature type="transmembrane region" description="Helical" evidence="1">
    <location>
        <begin position="711"/>
        <end position="731"/>
    </location>
</feature>
<feature type="transmembrane region" description="Helical" evidence="1">
    <location>
        <begin position="450"/>
        <end position="470"/>
    </location>
</feature>
<feature type="transmembrane region" description="Helical" evidence="1">
    <location>
        <begin position="140"/>
        <end position="158"/>
    </location>
</feature>
<evidence type="ECO:0000313" key="2">
    <source>
        <dbReference type="EMBL" id="SED62644.1"/>
    </source>
</evidence>
<protein>
    <recommendedName>
        <fullName evidence="4">Membrane protein YfhO</fullName>
    </recommendedName>
</protein>
<feature type="transmembrane region" description="Helical" evidence="1">
    <location>
        <begin position="342"/>
        <end position="362"/>
    </location>
</feature>
<evidence type="ECO:0000256" key="1">
    <source>
        <dbReference type="SAM" id="Phobius"/>
    </source>
</evidence>
<feature type="transmembrane region" description="Helical" evidence="1">
    <location>
        <begin position="21"/>
        <end position="41"/>
    </location>
</feature>
<dbReference type="EMBL" id="FNTL01000004">
    <property type="protein sequence ID" value="SED62644.1"/>
    <property type="molecule type" value="Genomic_DNA"/>
</dbReference>